<gene>
    <name evidence="2" type="ORF">NP493_1475g00003</name>
</gene>
<sequence length="62" mass="6817">MTTSAQSLHQEGRGAKDGLLGPKTKICIGTWNVCTMNETSMLAQVTREMKIYRLDILGVSEC</sequence>
<dbReference type="AlphaFoldDB" id="A0AAD9K1M9"/>
<protein>
    <submittedName>
        <fullName evidence="2">Uncharacterized protein</fullName>
    </submittedName>
</protein>
<comment type="caution">
    <text evidence="2">The sequence shown here is derived from an EMBL/GenBank/DDBJ whole genome shotgun (WGS) entry which is preliminary data.</text>
</comment>
<reference evidence="2" key="1">
    <citation type="journal article" date="2023" name="Mol. Biol. Evol.">
        <title>Third-Generation Sequencing Reveals the Adaptive Role of the Epigenome in Three Deep-Sea Polychaetes.</title>
        <authorList>
            <person name="Perez M."/>
            <person name="Aroh O."/>
            <person name="Sun Y."/>
            <person name="Lan Y."/>
            <person name="Juniper S.K."/>
            <person name="Young C.R."/>
            <person name="Angers B."/>
            <person name="Qian P.Y."/>
        </authorList>
    </citation>
    <scope>NUCLEOTIDE SEQUENCE</scope>
    <source>
        <strain evidence="2">R07B-5</strain>
    </source>
</reference>
<proteinExistence type="predicted"/>
<organism evidence="2 3">
    <name type="scientific">Ridgeia piscesae</name>
    <name type="common">Tubeworm</name>
    <dbReference type="NCBI Taxonomy" id="27915"/>
    <lineage>
        <taxon>Eukaryota</taxon>
        <taxon>Metazoa</taxon>
        <taxon>Spiralia</taxon>
        <taxon>Lophotrochozoa</taxon>
        <taxon>Annelida</taxon>
        <taxon>Polychaeta</taxon>
        <taxon>Sedentaria</taxon>
        <taxon>Canalipalpata</taxon>
        <taxon>Sabellida</taxon>
        <taxon>Siboglinidae</taxon>
        <taxon>Ridgeia</taxon>
    </lineage>
</organism>
<name>A0AAD9K1M9_RIDPI</name>
<evidence type="ECO:0000256" key="1">
    <source>
        <dbReference type="SAM" id="MobiDB-lite"/>
    </source>
</evidence>
<dbReference type="Proteomes" id="UP001209878">
    <property type="component" value="Unassembled WGS sequence"/>
</dbReference>
<evidence type="ECO:0000313" key="2">
    <source>
        <dbReference type="EMBL" id="KAK2163212.1"/>
    </source>
</evidence>
<dbReference type="EMBL" id="JAODUO010001475">
    <property type="protein sequence ID" value="KAK2163212.1"/>
    <property type="molecule type" value="Genomic_DNA"/>
</dbReference>
<keyword evidence="3" id="KW-1185">Reference proteome</keyword>
<evidence type="ECO:0000313" key="3">
    <source>
        <dbReference type="Proteomes" id="UP001209878"/>
    </source>
</evidence>
<feature type="region of interest" description="Disordered" evidence="1">
    <location>
        <begin position="1"/>
        <end position="22"/>
    </location>
</feature>
<accession>A0AAD9K1M9</accession>